<proteinExistence type="predicted"/>
<feature type="domain" description="Ground-like" evidence="3">
    <location>
        <begin position="114"/>
        <end position="196"/>
    </location>
</feature>
<dbReference type="Proteomes" id="UP000095287">
    <property type="component" value="Unplaced"/>
</dbReference>
<evidence type="ECO:0000256" key="2">
    <source>
        <dbReference type="SAM" id="SignalP"/>
    </source>
</evidence>
<dbReference type="Pfam" id="PF04155">
    <property type="entry name" value="Ground-like"/>
    <property type="match status" value="1"/>
</dbReference>
<dbReference type="AlphaFoldDB" id="A0A1I7Z6J9"/>
<accession>A0A1I7Z6J9</accession>
<keyword evidence="2" id="KW-0732">Signal</keyword>
<evidence type="ECO:0000256" key="1">
    <source>
        <dbReference type="SAM" id="MobiDB-lite"/>
    </source>
</evidence>
<evidence type="ECO:0000313" key="5">
    <source>
        <dbReference type="WBParaSite" id="L893_g23334.t1"/>
    </source>
</evidence>
<sequence>MFRVTCGLLLVTIFFGVPGLSKTSSQRNRAPAHDQPADQGTPTSPTSFGPDLFRNFFSNKLAPHGGAAYNFLSGAHPVAPYFVPVPIVVPPPPPPPPGPKCYTNRSDHTASFLGYLCCNVTLENTMFAAYEKYKRSPKYSSCNVHKMATVVQDATQDRFNHSFETIVGHKDFVAKSRFSGDLNCKVEIDGKFFLAYATPSQVVEPEVNIIDGNSFFGFAPQDTQKTAAFEKQFAQNKNLNISGGIVSGTSAGKPTYLLYGPLR</sequence>
<protein>
    <submittedName>
        <fullName evidence="5">Ground-like domain-containing protein</fullName>
    </submittedName>
</protein>
<feature type="region of interest" description="Disordered" evidence="1">
    <location>
        <begin position="24"/>
        <end position="45"/>
    </location>
</feature>
<dbReference type="PANTHER" id="PTHR31967">
    <property type="entry name" value="GROUNDHOG (HEDGEHOG-LIKE FAMILY)-RELATED"/>
    <property type="match status" value="1"/>
</dbReference>
<reference evidence="5" key="1">
    <citation type="submission" date="2016-11" db="UniProtKB">
        <authorList>
            <consortium name="WormBaseParasite"/>
        </authorList>
    </citation>
    <scope>IDENTIFICATION</scope>
</reference>
<dbReference type="InterPro" id="IPR007284">
    <property type="entry name" value="Ground-like_dom"/>
</dbReference>
<organism evidence="4 5">
    <name type="scientific">Steinernema glaseri</name>
    <dbReference type="NCBI Taxonomy" id="37863"/>
    <lineage>
        <taxon>Eukaryota</taxon>
        <taxon>Metazoa</taxon>
        <taxon>Ecdysozoa</taxon>
        <taxon>Nematoda</taxon>
        <taxon>Chromadorea</taxon>
        <taxon>Rhabditida</taxon>
        <taxon>Tylenchina</taxon>
        <taxon>Panagrolaimomorpha</taxon>
        <taxon>Strongyloidoidea</taxon>
        <taxon>Steinernematidae</taxon>
        <taxon>Steinernema</taxon>
    </lineage>
</organism>
<feature type="signal peptide" evidence="2">
    <location>
        <begin position="1"/>
        <end position="21"/>
    </location>
</feature>
<evidence type="ECO:0000313" key="4">
    <source>
        <dbReference type="Proteomes" id="UP000095287"/>
    </source>
</evidence>
<dbReference type="WBParaSite" id="L893_g23334.t1">
    <property type="protein sequence ID" value="L893_g23334.t1"/>
    <property type="gene ID" value="L893_g23334"/>
</dbReference>
<evidence type="ECO:0000259" key="3">
    <source>
        <dbReference type="Pfam" id="PF04155"/>
    </source>
</evidence>
<keyword evidence="4" id="KW-1185">Reference proteome</keyword>
<feature type="chain" id="PRO_5009313058" evidence="2">
    <location>
        <begin position="22"/>
        <end position="263"/>
    </location>
</feature>
<name>A0A1I7Z6J9_9BILA</name>
<dbReference type="PANTHER" id="PTHR31967:SF19">
    <property type="entry name" value="GROUND-LIKE DOMAIN-CONTAINING PROTEIN"/>
    <property type="match status" value="1"/>
</dbReference>